<protein>
    <submittedName>
        <fullName evidence="2">FkbM family methyltransferase</fullName>
    </submittedName>
</protein>
<dbReference type="SUPFAM" id="SSF53335">
    <property type="entry name" value="S-adenosyl-L-methionine-dependent methyltransferases"/>
    <property type="match status" value="1"/>
</dbReference>
<dbReference type="Pfam" id="PF05050">
    <property type="entry name" value="Methyltransf_21"/>
    <property type="match status" value="1"/>
</dbReference>
<dbReference type="GO" id="GO:0032259">
    <property type="term" value="P:methylation"/>
    <property type="evidence" value="ECO:0007669"/>
    <property type="project" value="UniProtKB-KW"/>
</dbReference>
<dbReference type="EMBL" id="VUOC01000004">
    <property type="protein sequence ID" value="KAA2239908.1"/>
    <property type="molecule type" value="Genomic_DNA"/>
</dbReference>
<reference evidence="2 3" key="1">
    <citation type="submission" date="2019-09" db="EMBL/GenBank/DDBJ databases">
        <title>Chitinophaga ginsengihumi sp. nov., isolated from soil of ginseng rhizosphere.</title>
        <authorList>
            <person name="Lee J."/>
        </authorList>
    </citation>
    <scope>NUCLEOTIDE SEQUENCE [LARGE SCALE GENOMIC DNA]</scope>
    <source>
        <strain evidence="2 3">BN140078</strain>
    </source>
</reference>
<dbReference type="PANTHER" id="PTHR34203:SF15">
    <property type="entry name" value="SLL1173 PROTEIN"/>
    <property type="match status" value="1"/>
</dbReference>
<evidence type="ECO:0000313" key="2">
    <source>
        <dbReference type="EMBL" id="KAA2239908.1"/>
    </source>
</evidence>
<dbReference type="InterPro" id="IPR029063">
    <property type="entry name" value="SAM-dependent_MTases_sf"/>
</dbReference>
<dbReference type="Gene3D" id="3.40.50.150">
    <property type="entry name" value="Vaccinia Virus protein VP39"/>
    <property type="match status" value="1"/>
</dbReference>
<accession>A0A5B2VMI8</accession>
<dbReference type="InterPro" id="IPR052514">
    <property type="entry name" value="SAM-dependent_MTase"/>
</dbReference>
<evidence type="ECO:0000313" key="3">
    <source>
        <dbReference type="Proteomes" id="UP000324611"/>
    </source>
</evidence>
<keyword evidence="3" id="KW-1185">Reference proteome</keyword>
<name>A0A5B2VMI8_9BACT</name>
<dbReference type="AlphaFoldDB" id="A0A5B2VMI8"/>
<reference evidence="2 3" key="2">
    <citation type="submission" date="2019-09" db="EMBL/GenBank/DDBJ databases">
        <authorList>
            <person name="Jin C."/>
        </authorList>
    </citation>
    <scope>NUCLEOTIDE SEQUENCE [LARGE SCALE GENOMIC DNA]</scope>
    <source>
        <strain evidence="2 3">BN140078</strain>
    </source>
</reference>
<dbReference type="InterPro" id="IPR006342">
    <property type="entry name" value="FkbM_mtfrase"/>
</dbReference>
<comment type="caution">
    <text evidence="2">The sequence shown here is derived from an EMBL/GenBank/DDBJ whole genome shotgun (WGS) entry which is preliminary data.</text>
</comment>
<dbReference type="Proteomes" id="UP000324611">
    <property type="component" value="Unassembled WGS sequence"/>
</dbReference>
<organism evidence="2 3">
    <name type="scientific">Chitinophaga agrisoli</name>
    <dbReference type="NCBI Taxonomy" id="2607653"/>
    <lineage>
        <taxon>Bacteria</taxon>
        <taxon>Pseudomonadati</taxon>
        <taxon>Bacteroidota</taxon>
        <taxon>Chitinophagia</taxon>
        <taxon>Chitinophagales</taxon>
        <taxon>Chitinophagaceae</taxon>
        <taxon>Chitinophaga</taxon>
    </lineage>
</organism>
<dbReference type="NCBIfam" id="TIGR01444">
    <property type="entry name" value="fkbM_fam"/>
    <property type="match status" value="1"/>
</dbReference>
<sequence length="294" mass="33747">MKGYMKRIRSLFWGIRFRGALLGYYLLRKRIRKRTSWQEMRFHLFSPGMYAVARRSATLVRSDGLYRYYRIQEHEQLFSYPAAAPLYSLAMILAEARPQHWHYYEIPQTAVAPGDVVVDCGSAEGFFAFRHQHHAGRIYALEPLPLFVAALQQLFRQQERVTILPVAAGASCGKAYIHTASSDTILDAAISATNGNGQGVEVELVTLDSLFADKGIRIHYLKADIEGFEEQMIRGALRTIRESKPKIAITTYHEGQDYQQLVDMIRNEVPEYQYLVKGIHYRSGNPVMLHMWVQ</sequence>
<proteinExistence type="predicted"/>
<evidence type="ECO:0000259" key="1">
    <source>
        <dbReference type="Pfam" id="PF05050"/>
    </source>
</evidence>
<keyword evidence="2" id="KW-0808">Transferase</keyword>
<feature type="domain" description="Methyltransferase FkbM" evidence="1">
    <location>
        <begin position="119"/>
        <end position="274"/>
    </location>
</feature>
<keyword evidence="2" id="KW-0489">Methyltransferase</keyword>
<dbReference type="GO" id="GO:0008168">
    <property type="term" value="F:methyltransferase activity"/>
    <property type="evidence" value="ECO:0007669"/>
    <property type="project" value="UniProtKB-KW"/>
</dbReference>
<dbReference type="PANTHER" id="PTHR34203">
    <property type="entry name" value="METHYLTRANSFERASE, FKBM FAMILY PROTEIN"/>
    <property type="match status" value="1"/>
</dbReference>
<gene>
    <name evidence="2" type="ORF">F0L74_27365</name>
</gene>